<dbReference type="InterPro" id="IPR002575">
    <property type="entry name" value="Aminoglycoside_PTrfase"/>
</dbReference>
<organism evidence="2 3">
    <name type="scientific">Flavisolibacter ginsenosidimutans</name>
    <dbReference type="NCBI Taxonomy" id="661481"/>
    <lineage>
        <taxon>Bacteria</taxon>
        <taxon>Pseudomonadati</taxon>
        <taxon>Bacteroidota</taxon>
        <taxon>Chitinophagia</taxon>
        <taxon>Chitinophagales</taxon>
        <taxon>Chitinophagaceae</taxon>
        <taxon>Flavisolibacter</taxon>
    </lineage>
</organism>
<evidence type="ECO:0000313" key="2">
    <source>
        <dbReference type="EMBL" id="QEC57379.1"/>
    </source>
</evidence>
<evidence type="ECO:0000313" key="3">
    <source>
        <dbReference type="Proteomes" id="UP000321204"/>
    </source>
</evidence>
<gene>
    <name evidence="2" type="ORF">FSB75_16220</name>
</gene>
<dbReference type="KEGG" id="fgg:FSB75_16220"/>
<feature type="domain" description="Aminoglycoside phosphotransferase" evidence="1">
    <location>
        <begin position="22"/>
        <end position="235"/>
    </location>
</feature>
<proteinExistence type="predicted"/>
<dbReference type="AlphaFoldDB" id="A0A5B8UMF7"/>
<dbReference type="Proteomes" id="UP000321204">
    <property type="component" value="Chromosome"/>
</dbReference>
<keyword evidence="3" id="KW-1185">Reference proteome</keyword>
<dbReference type="Gene3D" id="3.90.1200.10">
    <property type="match status" value="1"/>
</dbReference>
<dbReference type="Gene3D" id="3.30.200.20">
    <property type="entry name" value="Phosphorylase Kinase, domain 1"/>
    <property type="match status" value="1"/>
</dbReference>
<dbReference type="SUPFAM" id="SSF56112">
    <property type="entry name" value="Protein kinase-like (PK-like)"/>
    <property type="match status" value="1"/>
</dbReference>
<dbReference type="EMBL" id="CP042433">
    <property type="protein sequence ID" value="QEC57379.1"/>
    <property type="molecule type" value="Genomic_DNA"/>
</dbReference>
<dbReference type="InterPro" id="IPR011009">
    <property type="entry name" value="Kinase-like_dom_sf"/>
</dbReference>
<dbReference type="InterPro" id="IPR051678">
    <property type="entry name" value="AGP_Transferase"/>
</dbReference>
<accession>A0A5B8UMF7</accession>
<dbReference type="PANTHER" id="PTHR21310:SF15">
    <property type="entry name" value="AMINOGLYCOSIDE PHOSPHOTRANSFERASE DOMAIN-CONTAINING PROTEIN"/>
    <property type="match status" value="1"/>
</dbReference>
<dbReference type="RefSeq" id="WP_146789630.1">
    <property type="nucleotide sequence ID" value="NZ_BAABIO010000003.1"/>
</dbReference>
<dbReference type="Pfam" id="PF01636">
    <property type="entry name" value="APH"/>
    <property type="match status" value="1"/>
</dbReference>
<dbReference type="PANTHER" id="PTHR21310">
    <property type="entry name" value="AMINOGLYCOSIDE PHOSPHOTRANSFERASE-RELATED-RELATED"/>
    <property type="match status" value="1"/>
</dbReference>
<keyword evidence="2" id="KW-0808">Transferase</keyword>
<sequence length="272" mass="31424">MLRKQEVARLIETHTPLKILSLKRAGEGMHNEAFLVNGSYLFRFAKTEGDRQKIKKESLLLPVIKPLLSVAVPAPEYVSPDFSFIAHKKLSGIFLTKKIYNASTPAKQRTLLFSLAGFLTNLHHINVEALNVPEVERTDFEAVYREDFKEIKQRLLPSLPADEQTFVESRFRSYFENRENFHYKPVLLHSDFSLDHILLHANGQTLKAVIDFGDAAIGDPDYDLFYLYKEMGEAFILDLLGFYRSPNHSLLLEKLRFFVFVEDLQDRIEAMQ</sequence>
<name>A0A5B8UMF7_9BACT</name>
<reference evidence="2 3" key="1">
    <citation type="journal article" date="2015" name="Int. J. Syst. Evol. Microbiol.">
        <title>Flavisolibacter ginsenosidimutans sp. nov., with ginsenoside-converting activity isolated from soil used for cultivating ginseng.</title>
        <authorList>
            <person name="Zhao Y."/>
            <person name="Liu Q."/>
            <person name="Kang M.S."/>
            <person name="Jin F."/>
            <person name="Yu H."/>
            <person name="Im W.T."/>
        </authorList>
    </citation>
    <scope>NUCLEOTIDE SEQUENCE [LARGE SCALE GENOMIC DNA]</scope>
    <source>
        <strain evidence="2 3">Gsoil 636</strain>
    </source>
</reference>
<evidence type="ECO:0000259" key="1">
    <source>
        <dbReference type="Pfam" id="PF01636"/>
    </source>
</evidence>
<dbReference type="GO" id="GO:0016740">
    <property type="term" value="F:transferase activity"/>
    <property type="evidence" value="ECO:0007669"/>
    <property type="project" value="UniProtKB-KW"/>
</dbReference>
<dbReference type="OrthoDB" id="60975at2"/>
<protein>
    <submittedName>
        <fullName evidence="2">Aminoglycoside phosphotransferase family protein</fullName>
    </submittedName>
</protein>